<dbReference type="EMBL" id="UZAN01043719">
    <property type="protein sequence ID" value="VDP79087.1"/>
    <property type="molecule type" value="Genomic_DNA"/>
</dbReference>
<protein>
    <submittedName>
        <fullName evidence="4">Transposase</fullName>
    </submittedName>
</protein>
<organism evidence="4">
    <name type="scientific">Echinostoma caproni</name>
    <dbReference type="NCBI Taxonomy" id="27848"/>
    <lineage>
        <taxon>Eukaryota</taxon>
        <taxon>Metazoa</taxon>
        <taxon>Spiralia</taxon>
        <taxon>Lophotrochozoa</taxon>
        <taxon>Platyhelminthes</taxon>
        <taxon>Trematoda</taxon>
        <taxon>Digenea</taxon>
        <taxon>Plagiorchiida</taxon>
        <taxon>Echinostomata</taxon>
        <taxon>Echinostomatoidea</taxon>
        <taxon>Echinostomatidae</taxon>
        <taxon>Echinostoma</taxon>
    </lineage>
</organism>
<dbReference type="WBParaSite" id="ECPE_0000671001-mRNA-1">
    <property type="protein sequence ID" value="ECPE_0000671001-mRNA-1"/>
    <property type="gene ID" value="ECPE_0000671001"/>
</dbReference>
<feature type="region of interest" description="Disordered" evidence="1">
    <location>
        <begin position="1"/>
        <end position="21"/>
    </location>
</feature>
<accession>A0A183AIB2</accession>
<proteinExistence type="predicted"/>
<evidence type="ECO:0000313" key="2">
    <source>
        <dbReference type="EMBL" id="VDP79087.1"/>
    </source>
</evidence>
<evidence type="ECO:0000256" key="1">
    <source>
        <dbReference type="SAM" id="MobiDB-lite"/>
    </source>
</evidence>
<evidence type="ECO:0000313" key="4">
    <source>
        <dbReference type="WBParaSite" id="ECPE_0000671001-mRNA-1"/>
    </source>
</evidence>
<reference evidence="2 3" key="2">
    <citation type="submission" date="2018-11" db="EMBL/GenBank/DDBJ databases">
        <authorList>
            <consortium name="Pathogen Informatics"/>
        </authorList>
    </citation>
    <scope>NUCLEOTIDE SEQUENCE [LARGE SCALE GENOMIC DNA]</scope>
    <source>
        <strain evidence="2 3">Egypt</strain>
    </source>
</reference>
<feature type="compositionally biased region" description="Basic and acidic residues" evidence="1">
    <location>
        <begin position="1"/>
        <end position="11"/>
    </location>
</feature>
<name>A0A183AIB2_9TREM</name>
<evidence type="ECO:0000313" key="3">
    <source>
        <dbReference type="Proteomes" id="UP000272942"/>
    </source>
</evidence>
<keyword evidence="3" id="KW-1185">Reference proteome</keyword>
<dbReference type="Proteomes" id="UP000272942">
    <property type="component" value="Unassembled WGS sequence"/>
</dbReference>
<gene>
    <name evidence="2" type="ORF">ECPE_LOCUS6697</name>
</gene>
<sequence>MDHSDSSKPDLRIAGPGIPGLQLGLEQAKTTGTSRKREKPQYRTLAVVKAITWLAIEGTLDARLAAAIACHVQPDLN</sequence>
<dbReference type="AlphaFoldDB" id="A0A183AIB2"/>
<reference evidence="4" key="1">
    <citation type="submission" date="2016-06" db="UniProtKB">
        <authorList>
            <consortium name="WormBaseParasite"/>
        </authorList>
    </citation>
    <scope>IDENTIFICATION</scope>
</reference>